<gene>
    <name evidence="2" type="ORF">HCZ30_16170</name>
</gene>
<comment type="caution">
    <text evidence="2">The sequence shown here is derived from an EMBL/GenBank/DDBJ whole genome shotgun (WGS) entry which is preliminary data.</text>
</comment>
<sequence>MKWQQVTEHWNAFVPSILTRWPELDSDTVDAIEGDRTALLKEIVHTYQVPAREAEDQLAEWMEGATPADVIMDPEMDNERILAAADNIPEGEDAYDDDRRFGDDGYEANPIGRTDA</sequence>
<organism evidence="2 3">
    <name type="scientific">Marivivens donghaensis</name>
    <dbReference type="NCBI Taxonomy" id="1699413"/>
    <lineage>
        <taxon>Bacteria</taxon>
        <taxon>Pseudomonadati</taxon>
        <taxon>Pseudomonadota</taxon>
        <taxon>Alphaproteobacteria</taxon>
        <taxon>Rhodobacterales</taxon>
        <taxon>Paracoccaceae</taxon>
        <taxon>Marivivens group</taxon>
        <taxon>Marivivens</taxon>
    </lineage>
</organism>
<proteinExistence type="predicted"/>
<dbReference type="RefSeq" id="WP_167639349.1">
    <property type="nucleotide sequence ID" value="NZ_JAATOP010000017.1"/>
</dbReference>
<dbReference type="Gene3D" id="1.10.1470.10">
    <property type="entry name" value="YjbJ"/>
    <property type="match status" value="1"/>
</dbReference>
<accession>A0ABX0W3C4</accession>
<evidence type="ECO:0000256" key="1">
    <source>
        <dbReference type="SAM" id="MobiDB-lite"/>
    </source>
</evidence>
<dbReference type="InterPro" id="IPR036629">
    <property type="entry name" value="YjbJ_sf"/>
</dbReference>
<evidence type="ECO:0000313" key="3">
    <source>
        <dbReference type="Proteomes" id="UP000709466"/>
    </source>
</evidence>
<feature type="region of interest" description="Disordered" evidence="1">
    <location>
        <begin position="86"/>
        <end position="116"/>
    </location>
</feature>
<protein>
    <submittedName>
        <fullName evidence="2">Uncharacterized protein</fullName>
    </submittedName>
</protein>
<dbReference type="EMBL" id="JAATOP010000017">
    <property type="protein sequence ID" value="NIY73966.1"/>
    <property type="molecule type" value="Genomic_DNA"/>
</dbReference>
<reference evidence="2 3" key="1">
    <citation type="submission" date="2020-03" db="EMBL/GenBank/DDBJ databases">
        <title>Bacterial isolates of synthetic phycosphere.</title>
        <authorList>
            <person name="Fu H."/>
            <person name="Moran M.A."/>
        </authorList>
    </citation>
    <scope>NUCLEOTIDE SEQUENCE [LARGE SCALE GENOMIC DNA]</scope>
    <source>
        <strain evidence="2 3">HF1</strain>
    </source>
</reference>
<evidence type="ECO:0000313" key="2">
    <source>
        <dbReference type="EMBL" id="NIY73966.1"/>
    </source>
</evidence>
<name>A0ABX0W3C4_9RHOB</name>
<keyword evidence="3" id="KW-1185">Reference proteome</keyword>
<dbReference type="Proteomes" id="UP000709466">
    <property type="component" value="Unassembled WGS sequence"/>
</dbReference>